<dbReference type="EMBL" id="WJZX01000158">
    <property type="protein sequence ID" value="MCF5657903.1"/>
    <property type="molecule type" value="Genomic_DNA"/>
</dbReference>
<protein>
    <submittedName>
        <fullName evidence="1">DUF2971 domain-containing protein</fullName>
    </submittedName>
</protein>
<evidence type="ECO:0000313" key="1">
    <source>
        <dbReference type="EMBL" id="MCF5657903.1"/>
    </source>
</evidence>
<reference evidence="1" key="1">
    <citation type="submission" date="2019-11" db="EMBL/GenBank/DDBJ databases">
        <title>Epiphytic Pseudomonas syringae from cherry orchards.</title>
        <authorList>
            <person name="Hulin M.T."/>
        </authorList>
    </citation>
    <scope>NUCLEOTIDE SEQUENCE</scope>
    <source>
        <strain evidence="1">PA-2-1F</strain>
    </source>
</reference>
<dbReference type="InterPro" id="IPR021352">
    <property type="entry name" value="DUF2971"/>
</dbReference>
<dbReference type="Pfam" id="PF11185">
    <property type="entry name" value="DUF2971"/>
    <property type="match status" value="1"/>
</dbReference>
<gene>
    <name evidence="1" type="ORF">GIV46_23115</name>
</gene>
<proteinExistence type="predicted"/>
<sequence length="283" mass="32934">MRLFKYFGPDRLSILQSRLIRFSQPSAFNDPFEFLPYIDAIDTPDNITARFQQTMNRDFSEEYAGLDDLTKSQLTKDQFRMHMQSFLLSAENSSANVLNQLALYAQMKIHEVSCQHMGVLCLSETYDDLLMWAHYADCHKGFVIEFDSISPFFHQRRSEKDDLRYLRPVLYKKERPAITLTNTDMSELFLTKSEHWKYEKEWRMVVGLIDADEVISDVGGDICLYEFPASAIKAVFVGSKMQEDTLSALIKNIDSDRSLSHLEIFKGKVHPINYSLIFELCER</sequence>
<dbReference type="Proteomes" id="UP000814126">
    <property type="component" value="Unassembled WGS sequence"/>
</dbReference>
<comment type="caution">
    <text evidence="1">The sequence shown here is derived from an EMBL/GenBank/DDBJ whole genome shotgun (WGS) entry which is preliminary data.</text>
</comment>
<name>A0AAP2WJR7_9PSED</name>
<dbReference type="RefSeq" id="WP_236326741.1">
    <property type="nucleotide sequence ID" value="NZ_WJZX01000158.1"/>
</dbReference>
<accession>A0AAP2WJR7</accession>
<organism evidence="1 2">
    <name type="scientific">Pseudomonas poae</name>
    <dbReference type="NCBI Taxonomy" id="200451"/>
    <lineage>
        <taxon>Bacteria</taxon>
        <taxon>Pseudomonadati</taxon>
        <taxon>Pseudomonadota</taxon>
        <taxon>Gammaproteobacteria</taxon>
        <taxon>Pseudomonadales</taxon>
        <taxon>Pseudomonadaceae</taxon>
        <taxon>Pseudomonas</taxon>
    </lineage>
</organism>
<dbReference type="AlphaFoldDB" id="A0AAP2WJR7"/>
<evidence type="ECO:0000313" key="2">
    <source>
        <dbReference type="Proteomes" id="UP000814126"/>
    </source>
</evidence>